<dbReference type="EMBL" id="BTGU01000019">
    <property type="protein sequence ID" value="GMN44904.1"/>
    <property type="molecule type" value="Genomic_DNA"/>
</dbReference>
<organism evidence="2 3">
    <name type="scientific">Ficus carica</name>
    <name type="common">Common fig</name>
    <dbReference type="NCBI Taxonomy" id="3494"/>
    <lineage>
        <taxon>Eukaryota</taxon>
        <taxon>Viridiplantae</taxon>
        <taxon>Streptophyta</taxon>
        <taxon>Embryophyta</taxon>
        <taxon>Tracheophyta</taxon>
        <taxon>Spermatophyta</taxon>
        <taxon>Magnoliopsida</taxon>
        <taxon>eudicotyledons</taxon>
        <taxon>Gunneridae</taxon>
        <taxon>Pentapetalae</taxon>
        <taxon>rosids</taxon>
        <taxon>fabids</taxon>
        <taxon>Rosales</taxon>
        <taxon>Moraceae</taxon>
        <taxon>Ficeae</taxon>
        <taxon>Ficus</taxon>
    </lineage>
</organism>
<proteinExistence type="predicted"/>
<evidence type="ECO:0000313" key="2">
    <source>
        <dbReference type="EMBL" id="GMN44904.1"/>
    </source>
</evidence>
<dbReference type="Proteomes" id="UP001187192">
    <property type="component" value="Unassembled WGS sequence"/>
</dbReference>
<accession>A0AA88DID9</accession>
<comment type="caution">
    <text evidence="2">The sequence shown here is derived from an EMBL/GenBank/DDBJ whole genome shotgun (WGS) entry which is preliminary data.</text>
</comment>
<name>A0AA88DID9_FICCA</name>
<reference evidence="2" key="1">
    <citation type="submission" date="2023-07" db="EMBL/GenBank/DDBJ databases">
        <title>draft genome sequence of fig (Ficus carica).</title>
        <authorList>
            <person name="Takahashi T."/>
            <person name="Nishimura K."/>
        </authorList>
    </citation>
    <scope>NUCLEOTIDE SEQUENCE</scope>
</reference>
<dbReference type="AlphaFoldDB" id="A0AA88DID9"/>
<evidence type="ECO:0000256" key="1">
    <source>
        <dbReference type="SAM" id="MobiDB-lite"/>
    </source>
</evidence>
<feature type="region of interest" description="Disordered" evidence="1">
    <location>
        <begin position="115"/>
        <end position="182"/>
    </location>
</feature>
<sequence length="205" mass="22162">MFRDGKIALEIAPHPSTGRRCRNAHSLRNGEVAHPRRPPTYMARSGKPASKIARWSGLTGPWSSPVRKTSEQKVLAGPDLVFRTGPGQAGLGAGRALAGALRLCGRALVSVDAGRSRGLRPDQDRSGRSRKPASKTCPQVRPDRDRFGPTGNGQAGPENQRAKLDHWSDLTGPSPESLNFRTDLTSPVRKNWSNLTGTVKPVRAH</sequence>
<gene>
    <name evidence="2" type="ORF">TIFTF001_014091</name>
</gene>
<protein>
    <submittedName>
        <fullName evidence="2">Uncharacterized protein</fullName>
    </submittedName>
</protein>
<feature type="region of interest" description="Disordered" evidence="1">
    <location>
        <begin position="30"/>
        <end position="49"/>
    </location>
</feature>
<evidence type="ECO:0000313" key="3">
    <source>
        <dbReference type="Proteomes" id="UP001187192"/>
    </source>
</evidence>
<keyword evidence="3" id="KW-1185">Reference proteome</keyword>